<dbReference type="Proteomes" id="UP001163550">
    <property type="component" value="Chromosome"/>
</dbReference>
<sequence length="154" mass="18050">MIGYNLINIYFFVMLFTAIYWAVHIKSVNSTGYATFMLALSFAIGIYIFGYAMELNSNTEAQILFWNRFEYLGIPFVSAFWLTAGLMYTGHFARHRVLLSLFIYVIPVITMVLRLTNDYHHLYFATVDFVYQGDKLLLNRIYGPWMFVQRSIPC</sequence>
<keyword evidence="1" id="KW-1133">Transmembrane helix</keyword>
<dbReference type="EMBL" id="CP087994">
    <property type="protein sequence ID" value="UYO62693.1"/>
    <property type="molecule type" value="Genomic_DNA"/>
</dbReference>
<name>A0A5D0WJ16_9FIRM</name>
<feature type="transmembrane region" description="Helical" evidence="1">
    <location>
        <begin position="35"/>
        <end position="52"/>
    </location>
</feature>
<keyword evidence="1" id="KW-0812">Transmembrane</keyword>
<proteinExistence type="predicted"/>
<evidence type="ECO:0000259" key="2">
    <source>
        <dbReference type="Pfam" id="PF16927"/>
    </source>
</evidence>
<reference evidence="3 5" key="1">
    <citation type="submission" date="2019-08" db="EMBL/GenBank/DDBJ databases">
        <title>Isolation and enrichment of carboxydotrophic bacteria from anaerobic sludge for the production of bio-based chemicals from syngas.</title>
        <authorList>
            <person name="Antares A.L."/>
            <person name="Moreira J."/>
            <person name="Diender M."/>
            <person name="Parshina S.N."/>
            <person name="Stams A.J.M."/>
            <person name="Alves M."/>
            <person name="Alves J.I."/>
            <person name="Sousa D.Z."/>
        </authorList>
    </citation>
    <scope>NUCLEOTIDE SEQUENCE [LARGE SCALE GENOMIC DNA]</scope>
    <source>
        <strain evidence="3 5">JM</strain>
    </source>
</reference>
<feature type="transmembrane region" description="Helical" evidence="1">
    <location>
        <begin position="97"/>
        <end position="116"/>
    </location>
</feature>
<keyword evidence="6" id="KW-1185">Reference proteome</keyword>
<evidence type="ECO:0000313" key="5">
    <source>
        <dbReference type="Proteomes" id="UP000322619"/>
    </source>
</evidence>
<evidence type="ECO:0000313" key="3">
    <source>
        <dbReference type="EMBL" id="TYC83711.1"/>
    </source>
</evidence>
<evidence type="ECO:0000313" key="4">
    <source>
        <dbReference type="EMBL" id="UYO62693.1"/>
    </source>
</evidence>
<protein>
    <recommendedName>
        <fullName evidence="2">Histidine kinase N-terminal 7TM region domain-containing protein</fullName>
    </recommendedName>
</protein>
<accession>A0A5D0WJ16</accession>
<gene>
    <name evidence="3" type="ORF">FXB42_15810</name>
    <name evidence="4" type="ORF">LNN31_18250</name>
</gene>
<evidence type="ECO:0000313" key="6">
    <source>
        <dbReference type="Proteomes" id="UP001163550"/>
    </source>
</evidence>
<organism evidence="3 5">
    <name type="scientific">Acetobacterium wieringae</name>
    <dbReference type="NCBI Taxonomy" id="52694"/>
    <lineage>
        <taxon>Bacteria</taxon>
        <taxon>Bacillati</taxon>
        <taxon>Bacillota</taxon>
        <taxon>Clostridia</taxon>
        <taxon>Eubacteriales</taxon>
        <taxon>Eubacteriaceae</taxon>
        <taxon>Acetobacterium</taxon>
    </lineage>
</organism>
<dbReference type="InterPro" id="IPR031621">
    <property type="entry name" value="HisKA_7TM"/>
</dbReference>
<dbReference type="Pfam" id="PF16927">
    <property type="entry name" value="HisKA_7TM"/>
    <property type="match status" value="1"/>
</dbReference>
<reference evidence="4" key="2">
    <citation type="submission" date="2021-11" db="EMBL/GenBank/DDBJ databases">
        <title>Isoprene-degrading acetogen.</title>
        <authorList>
            <person name="Yang Y."/>
            <person name="Jin H."/>
            <person name="Yan J."/>
        </authorList>
    </citation>
    <scope>NUCLEOTIDE SEQUENCE</scope>
    <source>
        <strain evidence="4">Berkeley</strain>
    </source>
</reference>
<feature type="transmembrane region" description="Helical" evidence="1">
    <location>
        <begin position="72"/>
        <end position="90"/>
    </location>
</feature>
<feature type="transmembrane region" description="Helical" evidence="1">
    <location>
        <begin position="6"/>
        <end position="23"/>
    </location>
</feature>
<feature type="domain" description="Histidine kinase N-terminal 7TM region" evidence="2">
    <location>
        <begin position="11"/>
        <end position="148"/>
    </location>
</feature>
<dbReference type="EMBL" id="VSLA01000029">
    <property type="protein sequence ID" value="TYC83711.1"/>
    <property type="molecule type" value="Genomic_DNA"/>
</dbReference>
<dbReference type="RefSeq" id="WP_148638630.1">
    <property type="nucleotide sequence ID" value="NZ_CABIIK010000017.1"/>
</dbReference>
<keyword evidence="1" id="KW-0472">Membrane</keyword>
<dbReference type="AlphaFoldDB" id="A0A5D0WJ16"/>
<evidence type="ECO:0000256" key="1">
    <source>
        <dbReference type="SAM" id="Phobius"/>
    </source>
</evidence>
<dbReference type="Proteomes" id="UP000322619">
    <property type="component" value="Unassembled WGS sequence"/>
</dbReference>